<keyword evidence="1" id="KW-0812">Transmembrane</keyword>
<protein>
    <recommendedName>
        <fullName evidence="4">ABC transporter permease</fullName>
    </recommendedName>
</protein>
<dbReference type="RefSeq" id="WP_377294081.1">
    <property type="nucleotide sequence ID" value="NZ_JBHSBM010000054.1"/>
</dbReference>
<keyword evidence="1" id="KW-1133">Transmembrane helix</keyword>
<evidence type="ECO:0000313" key="2">
    <source>
        <dbReference type="EMBL" id="MFC4062716.1"/>
    </source>
</evidence>
<feature type="transmembrane region" description="Helical" evidence="1">
    <location>
        <begin position="20"/>
        <end position="39"/>
    </location>
</feature>
<comment type="caution">
    <text evidence="2">The sequence shown here is derived from an EMBL/GenBank/DDBJ whole genome shotgun (WGS) entry which is preliminary data.</text>
</comment>
<evidence type="ECO:0000256" key="1">
    <source>
        <dbReference type="SAM" id="Phobius"/>
    </source>
</evidence>
<reference evidence="3" key="1">
    <citation type="journal article" date="2019" name="Int. J. Syst. Evol. Microbiol.">
        <title>The Global Catalogue of Microorganisms (GCM) 10K type strain sequencing project: providing services to taxonomists for standard genome sequencing and annotation.</title>
        <authorList>
            <consortium name="The Broad Institute Genomics Platform"/>
            <consortium name="The Broad Institute Genome Sequencing Center for Infectious Disease"/>
            <person name="Wu L."/>
            <person name="Ma J."/>
        </authorList>
    </citation>
    <scope>NUCLEOTIDE SEQUENCE [LARGE SCALE GENOMIC DNA]</scope>
    <source>
        <strain evidence="3">TBRC 4489</strain>
    </source>
</reference>
<feature type="transmembrane region" description="Helical" evidence="1">
    <location>
        <begin position="153"/>
        <end position="178"/>
    </location>
</feature>
<feature type="transmembrane region" description="Helical" evidence="1">
    <location>
        <begin position="233"/>
        <end position="255"/>
    </location>
</feature>
<feature type="transmembrane region" description="Helical" evidence="1">
    <location>
        <begin position="71"/>
        <end position="91"/>
    </location>
</feature>
<feature type="transmembrane region" description="Helical" evidence="1">
    <location>
        <begin position="190"/>
        <end position="213"/>
    </location>
</feature>
<evidence type="ECO:0008006" key="4">
    <source>
        <dbReference type="Google" id="ProtNLM"/>
    </source>
</evidence>
<name>A0ABV8IGP9_9ACTN</name>
<keyword evidence="3" id="KW-1185">Reference proteome</keyword>
<sequence>MTAAGLTDGLRSEWTKFRTVRATVGALAGAFAAAVRYGVLFGSANGRAYLAAAPGDQAAFDPMETAFRAHLLAQLLVNAVGVLAVTTEYAAGTMPASVTAVPRRGRLLAGKAAVVALVMLPCGPLIALGSFLTSQAMLAARGAPSLALTDPGVPGAIAGAGLYLVLIGLYGVAMGFLLRRTAGAVTLGSFLLLLPAMASILPERVAEWVLMYWPTTAGARLFTSGPLSGGLSAQAGLALLTATVLAMLLAALAFFRARDV</sequence>
<dbReference type="EMBL" id="JBHSBM010000054">
    <property type="protein sequence ID" value="MFC4062716.1"/>
    <property type="molecule type" value="Genomic_DNA"/>
</dbReference>
<proteinExistence type="predicted"/>
<organism evidence="2 3">
    <name type="scientific">Planomonospora corallina</name>
    <dbReference type="NCBI Taxonomy" id="1806052"/>
    <lineage>
        <taxon>Bacteria</taxon>
        <taxon>Bacillati</taxon>
        <taxon>Actinomycetota</taxon>
        <taxon>Actinomycetes</taxon>
        <taxon>Streptosporangiales</taxon>
        <taxon>Streptosporangiaceae</taxon>
        <taxon>Planomonospora</taxon>
    </lineage>
</organism>
<dbReference type="Proteomes" id="UP001595850">
    <property type="component" value="Unassembled WGS sequence"/>
</dbReference>
<gene>
    <name evidence="2" type="ORF">ACFOWE_30840</name>
</gene>
<keyword evidence="1" id="KW-0472">Membrane</keyword>
<evidence type="ECO:0000313" key="3">
    <source>
        <dbReference type="Proteomes" id="UP001595850"/>
    </source>
</evidence>
<accession>A0ABV8IGP9</accession>
<feature type="transmembrane region" description="Helical" evidence="1">
    <location>
        <begin position="112"/>
        <end position="133"/>
    </location>
</feature>